<dbReference type="AlphaFoldDB" id="A0A4U1IU89"/>
<feature type="compositionally biased region" description="Basic and acidic residues" evidence="1">
    <location>
        <begin position="183"/>
        <end position="192"/>
    </location>
</feature>
<proteinExistence type="predicted"/>
<dbReference type="Proteomes" id="UP000309215">
    <property type="component" value="Unassembled WGS sequence"/>
</dbReference>
<evidence type="ECO:0000313" key="3">
    <source>
        <dbReference type="EMBL" id="TKC97973.1"/>
    </source>
</evidence>
<reference evidence="3 4" key="1">
    <citation type="submission" date="2019-04" db="EMBL/GenBank/DDBJ databases">
        <authorList>
            <person name="Li Y."/>
            <person name="Wang J."/>
        </authorList>
    </citation>
    <scope>NUCLEOTIDE SEQUENCE [LARGE SCALE GENOMIC DNA]</scope>
    <source>
        <strain evidence="3 4">DSM 14668</strain>
    </source>
</reference>
<gene>
    <name evidence="3" type="ORF">E8A74_43050</name>
</gene>
<dbReference type="EMBL" id="SSMQ01000077">
    <property type="protein sequence ID" value="TKC97973.1"/>
    <property type="molecule type" value="Genomic_DNA"/>
</dbReference>
<comment type="caution">
    <text evidence="3">The sequence shown here is derived from an EMBL/GenBank/DDBJ whole genome shotgun (WGS) entry which is preliminary data.</text>
</comment>
<sequence>MGTSPRTRPRLPPRPGTRMPMSNRRTRIFIGASLEGLPVARELKRGLAEEADCTIWAQGAFSLEKLCQASPAIEYALLVLGPAELSSEAAAGRNRPRDSVLFQIGLFAGLLGRSRMLLVHSRDVPLDLPPDLAGLRTATFSDAGNLELALAPVLSLLRGGLEGRTARLARLSRPKDTASASPKKAEAPPKDGALDTRALIERAFEAEDKPGESIDPDLVEGLWRDETDDTSLVVRMIGGEMRAPYAFRGATRLTGEFFGWKLHEGVLAGHFRWVQQGIEGRIVLRMIGLDRLEGVWFFGWSDREMQPEILARVAHPIRLVRQRAPRELPPWSEEFFRAAELVANVKH</sequence>
<feature type="region of interest" description="Disordered" evidence="1">
    <location>
        <begin position="1"/>
        <end position="22"/>
    </location>
</feature>
<feature type="region of interest" description="Disordered" evidence="1">
    <location>
        <begin position="168"/>
        <end position="192"/>
    </location>
</feature>
<keyword evidence="4" id="KW-1185">Reference proteome</keyword>
<evidence type="ECO:0000313" key="4">
    <source>
        <dbReference type="Proteomes" id="UP000309215"/>
    </source>
</evidence>
<dbReference type="GO" id="GO:0050135">
    <property type="term" value="F:NADP+ nucleosidase activity"/>
    <property type="evidence" value="ECO:0007669"/>
    <property type="project" value="InterPro"/>
</dbReference>
<protein>
    <recommendedName>
        <fullName evidence="2">CD-NTase-associated protein 12/Pycsar effector protein TIR domain-containing protein</fullName>
    </recommendedName>
</protein>
<evidence type="ECO:0000259" key="2">
    <source>
        <dbReference type="Pfam" id="PF10137"/>
    </source>
</evidence>
<dbReference type="InterPro" id="IPR019302">
    <property type="entry name" value="CAP12/PCTIR_TIR_dom"/>
</dbReference>
<accession>A0A4U1IU89</accession>
<feature type="domain" description="CD-NTase-associated protein 12/Pycsar effector protein TIR" evidence="2">
    <location>
        <begin position="27"/>
        <end position="141"/>
    </location>
</feature>
<name>A0A4U1IU89_9BACT</name>
<organism evidence="3 4">
    <name type="scientific">Polyangium fumosum</name>
    <dbReference type="NCBI Taxonomy" id="889272"/>
    <lineage>
        <taxon>Bacteria</taxon>
        <taxon>Pseudomonadati</taxon>
        <taxon>Myxococcota</taxon>
        <taxon>Polyangia</taxon>
        <taxon>Polyangiales</taxon>
        <taxon>Polyangiaceae</taxon>
        <taxon>Polyangium</taxon>
    </lineage>
</organism>
<evidence type="ECO:0000256" key="1">
    <source>
        <dbReference type="SAM" id="MobiDB-lite"/>
    </source>
</evidence>
<dbReference type="OrthoDB" id="5497289at2"/>
<dbReference type="Pfam" id="PF10137">
    <property type="entry name" value="CAP12-PCTIR_TIR"/>
    <property type="match status" value="1"/>
</dbReference>